<reference evidence="1" key="1">
    <citation type="submission" date="2021-04" db="EMBL/GenBank/DDBJ databases">
        <authorList>
            <person name="Hartkoorn R.C."/>
            <person name="Beaudoing E."/>
            <person name="Hot D."/>
        </authorList>
    </citation>
    <scope>NUCLEOTIDE SEQUENCE</scope>
    <source>
        <strain evidence="1">NRRL B-16292</strain>
    </source>
</reference>
<gene>
    <name evidence="1" type="ORF">Dfulv_17085</name>
</gene>
<dbReference type="Proteomes" id="UP001059617">
    <property type="component" value="Chromosome"/>
</dbReference>
<dbReference type="EMBL" id="CP073720">
    <property type="protein sequence ID" value="UWP85862.1"/>
    <property type="molecule type" value="Genomic_DNA"/>
</dbReference>
<dbReference type="RefSeq" id="WP_259864202.1">
    <property type="nucleotide sequence ID" value="NZ_BAAAST010000130.1"/>
</dbReference>
<organism evidence="1 2">
    <name type="scientific">Dactylosporangium fulvum</name>
    <dbReference type="NCBI Taxonomy" id="53359"/>
    <lineage>
        <taxon>Bacteria</taxon>
        <taxon>Bacillati</taxon>
        <taxon>Actinomycetota</taxon>
        <taxon>Actinomycetes</taxon>
        <taxon>Micromonosporales</taxon>
        <taxon>Micromonosporaceae</taxon>
        <taxon>Dactylosporangium</taxon>
    </lineage>
</organism>
<accession>A0ABY5W7K4</accession>
<protein>
    <submittedName>
        <fullName evidence="1">Uncharacterized protein</fullName>
    </submittedName>
</protein>
<proteinExistence type="predicted"/>
<evidence type="ECO:0000313" key="1">
    <source>
        <dbReference type="EMBL" id="UWP85862.1"/>
    </source>
</evidence>
<keyword evidence="2" id="KW-1185">Reference proteome</keyword>
<sequence length="128" mass="13999">MAADELQVGRLSRPEGLAVARITGVAENCTLHLGQTPAEALQRIAAELAAIDPDRRRLVLSHAAAAYVAGDHQYQADSLTILERAGADLDLALQIAIHRAGQPNWMPTSMRRRARLRDLGRSEADRRE</sequence>
<reference evidence="1" key="2">
    <citation type="submission" date="2022-09" db="EMBL/GenBank/DDBJ databases">
        <title>Biosynthetic gene clusters of Dactylosporangioum fulvum.</title>
        <authorList>
            <person name="Caradec T."/>
        </authorList>
    </citation>
    <scope>NUCLEOTIDE SEQUENCE</scope>
    <source>
        <strain evidence="1">NRRL B-16292</strain>
    </source>
</reference>
<name>A0ABY5W7K4_9ACTN</name>
<evidence type="ECO:0000313" key="2">
    <source>
        <dbReference type="Proteomes" id="UP001059617"/>
    </source>
</evidence>